<sequence>MASLIPPPPIDISLPLNLPASAAIITSSYDNHRKQPLPFLFTAGSRVTGLVAEKLEGGNDDSMGLNYTKIPYRI</sequence>
<dbReference type="Proteomes" id="UP000283530">
    <property type="component" value="Unassembled WGS sequence"/>
</dbReference>
<reference evidence="1 2" key="1">
    <citation type="journal article" date="2019" name="Nat. Plants">
        <title>Stout camphor tree genome fills gaps in understanding of flowering plant genome evolution.</title>
        <authorList>
            <person name="Chaw S.M."/>
            <person name="Liu Y.C."/>
            <person name="Wu Y.W."/>
            <person name="Wang H.Y."/>
            <person name="Lin C.I."/>
            <person name="Wu C.S."/>
            <person name="Ke H.M."/>
            <person name="Chang L.Y."/>
            <person name="Hsu C.Y."/>
            <person name="Yang H.T."/>
            <person name="Sudianto E."/>
            <person name="Hsu M.H."/>
            <person name="Wu K.P."/>
            <person name="Wang L.N."/>
            <person name="Leebens-Mack J.H."/>
            <person name="Tsai I.J."/>
        </authorList>
    </citation>
    <scope>NUCLEOTIDE SEQUENCE [LARGE SCALE GENOMIC DNA]</scope>
    <source>
        <strain evidence="2">cv. Chaw 1501</strain>
        <tissue evidence="1">Young leaves</tissue>
    </source>
</reference>
<evidence type="ECO:0000313" key="2">
    <source>
        <dbReference type="Proteomes" id="UP000283530"/>
    </source>
</evidence>
<dbReference type="OrthoDB" id="10481767at2759"/>
<name>A0A3S3Q6P9_9MAGN</name>
<dbReference type="AlphaFoldDB" id="A0A3S3Q6P9"/>
<proteinExistence type="predicted"/>
<keyword evidence="2" id="KW-1185">Reference proteome</keyword>
<gene>
    <name evidence="1" type="ORF">CKAN_00830500</name>
</gene>
<evidence type="ECO:0000313" key="1">
    <source>
        <dbReference type="EMBL" id="RWR79712.1"/>
    </source>
</evidence>
<organism evidence="1 2">
    <name type="scientific">Cinnamomum micranthum f. kanehirae</name>
    <dbReference type="NCBI Taxonomy" id="337451"/>
    <lineage>
        <taxon>Eukaryota</taxon>
        <taxon>Viridiplantae</taxon>
        <taxon>Streptophyta</taxon>
        <taxon>Embryophyta</taxon>
        <taxon>Tracheophyta</taxon>
        <taxon>Spermatophyta</taxon>
        <taxon>Magnoliopsida</taxon>
        <taxon>Magnoliidae</taxon>
        <taxon>Laurales</taxon>
        <taxon>Lauraceae</taxon>
        <taxon>Cinnamomum</taxon>
    </lineage>
</organism>
<dbReference type="EMBL" id="QPKB01000003">
    <property type="protein sequence ID" value="RWR79712.1"/>
    <property type="molecule type" value="Genomic_DNA"/>
</dbReference>
<accession>A0A3S3Q6P9</accession>
<comment type="caution">
    <text evidence="1">The sequence shown here is derived from an EMBL/GenBank/DDBJ whole genome shotgun (WGS) entry which is preliminary data.</text>
</comment>
<protein>
    <submittedName>
        <fullName evidence="1">Uncharacterized protein</fullName>
    </submittedName>
</protein>